<dbReference type="InterPro" id="IPR010264">
    <property type="entry name" value="Self-incomp_S1"/>
</dbReference>
<dbReference type="AlphaFoldDB" id="A0A200R8Y8"/>
<evidence type="ECO:0000313" key="8">
    <source>
        <dbReference type="Proteomes" id="UP000195402"/>
    </source>
</evidence>
<keyword evidence="4 6" id="KW-0964">Secreted</keyword>
<reference evidence="7 8" key="1">
    <citation type="journal article" date="2017" name="Mol. Plant">
        <title>The Genome of Medicinal Plant Macleaya cordata Provides New Insights into Benzylisoquinoline Alkaloids Metabolism.</title>
        <authorList>
            <person name="Liu X."/>
            <person name="Liu Y."/>
            <person name="Huang P."/>
            <person name="Ma Y."/>
            <person name="Qing Z."/>
            <person name="Tang Q."/>
            <person name="Cao H."/>
            <person name="Cheng P."/>
            <person name="Zheng Y."/>
            <person name="Yuan Z."/>
            <person name="Zhou Y."/>
            <person name="Liu J."/>
            <person name="Tang Z."/>
            <person name="Zhuo Y."/>
            <person name="Zhang Y."/>
            <person name="Yu L."/>
            <person name="Huang J."/>
            <person name="Yang P."/>
            <person name="Peng Q."/>
            <person name="Zhang J."/>
            <person name="Jiang W."/>
            <person name="Zhang Z."/>
            <person name="Lin K."/>
            <person name="Ro D.K."/>
            <person name="Chen X."/>
            <person name="Xiong X."/>
            <person name="Shang Y."/>
            <person name="Huang S."/>
            <person name="Zeng J."/>
        </authorList>
    </citation>
    <scope>NUCLEOTIDE SEQUENCE [LARGE SCALE GENOMIC DNA]</scope>
    <source>
        <strain evidence="8">cv. BLH2017</strain>
        <tissue evidence="7">Root</tissue>
    </source>
</reference>
<keyword evidence="8" id="KW-1185">Reference proteome</keyword>
<proteinExistence type="inferred from homology"/>
<dbReference type="OMA" id="DIYMSER"/>
<comment type="subcellular location">
    <subcellularLocation>
        <location evidence="1 6">Secreted</location>
    </subcellularLocation>
</comment>
<dbReference type="PANTHER" id="PTHR31232:SF18">
    <property type="entry name" value="S-PROTEIN HOMOLOG"/>
    <property type="match status" value="1"/>
</dbReference>
<gene>
    <name evidence="7" type="ORF">BVC80_8403g2</name>
</gene>
<organism evidence="7 8">
    <name type="scientific">Macleaya cordata</name>
    <name type="common">Five-seeded plume-poppy</name>
    <name type="synonym">Bocconia cordata</name>
    <dbReference type="NCBI Taxonomy" id="56857"/>
    <lineage>
        <taxon>Eukaryota</taxon>
        <taxon>Viridiplantae</taxon>
        <taxon>Streptophyta</taxon>
        <taxon>Embryophyta</taxon>
        <taxon>Tracheophyta</taxon>
        <taxon>Spermatophyta</taxon>
        <taxon>Magnoliopsida</taxon>
        <taxon>Ranunculales</taxon>
        <taxon>Papaveraceae</taxon>
        <taxon>Papaveroideae</taxon>
        <taxon>Macleaya</taxon>
    </lineage>
</organism>
<dbReference type="OrthoDB" id="1900999at2759"/>
<dbReference type="EMBL" id="MVGT01000219">
    <property type="protein sequence ID" value="OVA19199.1"/>
    <property type="molecule type" value="Genomic_DNA"/>
</dbReference>
<evidence type="ECO:0000256" key="1">
    <source>
        <dbReference type="ARBA" id="ARBA00004613"/>
    </source>
</evidence>
<dbReference type="InParanoid" id="A0A200R8Y8"/>
<protein>
    <recommendedName>
        <fullName evidence="6">S-protein homolog</fullName>
    </recommendedName>
</protein>
<evidence type="ECO:0000256" key="2">
    <source>
        <dbReference type="ARBA" id="ARBA00005581"/>
    </source>
</evidence>
<dbReference type="GO" id="GO:0005576">
    <property type="term" value="C:extracellular region"/>
    <property type="evidence" value="ECO:0007669"/>
    <property type="project" value="UniProtKB-SubCell"/>
</dbReference>
<evidence type="ECO:0000313" key="7">
    <source>
        <dbReference type="EMBL" id="OVA19199.1"/>
    </source>
</evidence>
<evidence type="ECO:0000256" key="6">
    <source>
        <dbReference type="RuleBase" id="RU367044"/>
    </source>
</evidence>
<keyword evidence="5" id="KW-0732">Signal</keyword>
<dbReference type="GO" id="GO:0060320">
    <property type="term" value="P:rejection of self pollen"/>
    <property type="evidence" value="ECO:0007669"/>
    <property type="project" value="UniProtKB-KW"/>
</dbReference>
<dbReference type="PROSITE" id="PS51257">
    <property type="entry name" value="PROKAR_LIPOPROTEIN"/>
    <property type="match status" value="1"/>
</dbReference>
<comment type="similarity">
    <text evidence="2 6">Belongs to the plant self-incompatibility (S1) protein family.</text>
</comment>
<comment type="caution">
    <text evidence="7">The sequence shown here is derived from an EMBL/GenBank/DDBJ whole genome shotgun (WGS) entry which is preliminary data.</text>
</comment>
<sequence>MMGASKLNAHSGLMQLAVVVIGITLLCGCSSVSSLFFGPKTRVWVNNNLYPGTDMFLHCKSKDDDLGVHQIAYDTGYSWSFHDDFFDRTKFVCDIWWFDPNNGGKLVNGTDLNIYKSYRDITECGHKCFRFVKPDGVYFLAFQKMELKYPWPKQ</sequence>
<keyword evidence="3 6" id="KW-0713">Self-incompatibility</keyword>
<evidence type="ECO:0000256" key="5">
    <source>
        <dbReference type="ARBA" id="ARBA00022729"/>
    </source>
</evidence>
<accession>A0A200R8Y8</accession>
<dbReference type="PANTHER" id="PTHR31232">
    <property type="match status" value="1"/>
</dbReference>
<evidence type="ECO:0000256" key="3">
    <source>
        <dbReference type="ARBA" id="ARBA00022471"/>
    </source>
</evidence>
<dbReference type="Proteomes" id="UP000195402">
    <property type="component" value="Unassembled WGS sequence"/>
</dbReference>
<name>A0A200R8Y8_MACCD</name>
<evidence type="ECO:0000256" key="4">
    <source>
        <dbReference type="ARBA" id="ARBA00022525"/>
    </source>
</evidence>
<dbReference type="Pfam" id="PF05938">
    <property type="entry name" value="Self-incomp_S1"/>
    <property type="match status" value="1"/>
</dbReference>